<dbReference type="EMBL" id="JARBHA010000017">
    <property type="protein sequence ID" value="KAJ9677305.1"/>
    <property type="molecule type" value="Genomic_DNA"/>
</dbReference>
<organism evidence="1 2">
    <name type="scientific">Vitis rotundifolia</name>
    <name type="common">Muscadine grape</name>
    <dbReference type="NCBI Taxonomy" id="103349"/>
    <lineage>
        <taxon>Eukaryota</taxon>
        <taxon>Viridiplantae</taxon>
        <taxon>Streptophyta</taxon>
        <taxon>Embryophyta</taxon>
        <taxon>Tracheophyta</taxon>
        <taxon>Spermatophyta</taxon>
        <taxon>Magnoliopsida</taxon>
        <taxon>eudicotyledons</taxon>
        <taxon>Gunneridae</taxon>
        <taxon>Pentapetalae</taxon>
        <taxon>rosids</taxon>
        <taxon>Vitales</taxon>
        <taxon>Vitaceae</taxon>
        <taxon>Viteae</taxon>
        <taxon>Vitis</taxon>
    </lineage>
</organism>
<keyword evidence="2" id="KW-1185">Reference proteome</keyword>
<accession>A0AA39DBE1</accession>
<evidence type="ECO:0000313" key="1">
    <source>
        <dbReference type="EMBL" id="KAJ9677305.1"/>
    </source>
</evidence>
<protein>
    <submittedName>
        <fullName evidence="1">Uncharacterized protein</fullName>
    </submittedName>
</protein>
<dbReference type="AlphaFoldDB" id="A0AA39DBE1"/>
<gene>
    <name evidence="1" type="ORF">PVL29_022350</name>
</gene>
<sequence length="98" mass="10639">MATRSSQVSREGEATCCHQNGRVIKSFGIKFADQPASQSQPARKRALTAERKRAASCTFFSLSLSILLLSLQNSATHIPFSGTSLSFSKFSKLRASGR</sequence>
<comment type="caution">
    <text evidence="1">The sequence shown here is derived from an EMBL/GenBank/DDBJ whole genome shotgun (WGS) entry which is preliminary data.</text>
</comment>
<name>A0AA39DBE1_VITRO</name>
<evidence type="ECO:0000313" key="2">
    <source>
        <dbReference type="Proteomes" id="UP001168098"/>
    </source>
</evidence>
<dbReference type="Proteomes" id="UP001168098">
    <property type="component" value="Unassembled WGS sequence"/>
</dbReference>
<reference evidence="1 2" key="1">
    <citation type="journal article" date="2023" name="BMC Biotechnol.">
        <title>Vitis rotundifolia cv Carlos genome sequencing.</title>
        <authorList>
            <person name="Huff M."/>
            <person name="Hulse-Kemp A."/>
            <person name="Scheffler B."/>
            <person name="Youngblood R."/>
            <person name="Simpson S."/>
            <person name="Babiker E."/>
            <person name="Staton M."/>
        </authorList>
    </citation>
    <scope>NUCLEOTIDE SEQUENCE [LARGE SCALE GENOMIC DNA]</scope>
    <source>
        <tissue evidence="1">Leaf</tissue>
    </source>
</reference>
<proteinExistence type="predicted"/>